<feature type="binding site" evidence="12">
    <location>
        <position position="16"/>
    </location>
    <ligand>
        <name>GTP</name>
        <dbReference type="ChEBI" id="CHEBI:37565"/>
    </ligand>
</feature>
<dbReference type="SFLD" id="SFLDG01383">
    <property type="entry name" value="cyclic_pyranopterin_phosphate"/>
    <property type="match status" value="1"/>
</dbReference>
<dbReference type="CDD" id="cd21117">
    <property type="entry name" value="Twitch_MoaA"/>
    <property type="match status" value="1"/>
</dbReference>
<dbReference type="InterPro" id="IPR010505">
    <property type="entry name" value="MoaA_twitch"/>
</dbReference>
<evidence type="ECO:0000256" key="9">
    <source>
        <dbReference type="ARBA" id="ARBA00023150"/>
    </source>
</evidence>
<dbReference type="InterPro" id="IPR058240">
    <property type="entry name" value="rSAM_sf"/>
</dbReference>
<evidence type="ECO:0000313" key="15">
    <source>
        <dbReference type="Proteomes" id="UP000831607"/>
    </source>
</evidence>
<dbReference type="Pfam" id="PF06463">
    <property type="entry name" value="Mob_synth_C"/>
    <property type="match status" value="1"/>
</dbReference>
<comment type="catalytic activity">
    <reaction evidence="11 12">
        <text>GTP + AH2 + S-adenosyl-L-methionine = (8S)-3',8-cyclo-7,8-dihydroguanosine 5'-triphosphate + 5'-deoxyadenosine + L-methionine + A + H(+)</text>
        <dbReference type="Rhea" id="RHEA:49576"/>
        <dbReference type="ChEBI" id="CHEBI:13193"/>
        <dbReference type="ChEBI" id="CHEBI:15378"/>
        <dbReference type="ChEBI" id="CHEBI:17319"/>
        <dbReference type="ChEBI" id="CHEBI:17499"/>
        <dbReference type="ChEBI" id="CHEBI:37565"/>
        <dbReference type="ChEBI" id="CHEBI:57844"/>
        <dbReference type="ChEBI" id="CHEBI:59789"/>
        <dbReference type="ChEBI" id="CHEBI:131766"/>
        <dbReference type="EC" id="4.1.99.22"/>
    </reaction>
</comment>
<dbReference type="Pfam" id="PF04055">
    <property type="entry name" value="Radical_SAM"/>
    <property type="match status" value="1"/>
</dbReference>
<feature type="binding site" evidence="12">
    <location>
        <position position="271"/>
    </location>
    <ligand>
        <name>[4Fe-4S] cluster</name>
        <dbReference type="ChEBI" id="CHEBI:49883"/>
        <label>2</label>
        <note>4Fe-4S-substrate</note>
    </ligand>
</feature>
<evidence type="ECO:0000256" key="11">
    <source>
        <dbReference type="ARBA" id="ARBA00048697"/>
    </source>
</evidence>
<dbReference type="InterPro" id="IPR040064">
    <property type="entry name" value="MoaA-like"/>
</dbReference>
<keyword evidence="8 12" id="KW-0342">GTP-binding</keyword>
<evidence type="ECO:0000256" key="10">
    <source>
        <dbReference type="ARBA" id="ARBA00023239"/>
    </source>
</evidence>
<keyword evidence="7 12" id="KW-0411">Iron-sulfur</keyword>
<evidence type="ECO:0000256" key="5">
    <source>
        <dbReference type="ARBA" id="ARBA00022741"/>
    </source>
</evidence>
<evidence type="ECO:0000256" key="7">
    <source>
        <dbReference type="ARBA" id="ARBA00023014"/>
    </source>
</evidence>
<keyword evidence="4 12" id="KW-0479">Metal-binding</keyword>
<dbReference type="PROSITE" id="PS01305">
    <property type="entry name" value="MOAA_NIFB_PQQE"/>
    <property type="match status" value="1"/>
</dbReference>
<dbReference type="InterPro" id="IPR013483">
    <property type="entry name" value="MoaA"/>
</dbReference>
<dbReference type="HAMAP" id="MF_01225_B">
    <property type="entry name" value="MoaA_B"/>
    <property type="match status" value="1"/>
</dbReference>
<dbReference type="SMART" id="SM00729">
    <property type="entry name" value="Elp3"/>
    <property type="match status" value="1"/>
</dbReference>
<keyword evidence="15" id="KW-1185">Reference proteome</keyword>
<comment type="cofactor">
    <cofactor evidence="12">
        <name>[4Fe-4S] cluster</name>
        <dbReference type="ChEBI" id="CHEBI:49883"/>
    </cofactor>
    <text evidence="12">Binds 2 [4Fe-4S] clusters. Binds 1 [4Fe-4S] cluster coordinated with 3 cysteines and an exchangeable S-adenosyl-L-methionine and 1 [4Fe-4S] cluster coordinated with 3 cysteines and the GTP-derived substrate.</text>
</comment>
<gene>
    <name evidence="12 14" type="primary">moaA</name>
    <name evidence="14" type="ORF">DHf2319_03725</name>
</gene>
<dbReference type="Gene3D" id="3.20.20.70">
    <property type="entry name" value="Aldolase class I"/>
    <property type="match status" value="1"/>
</dbReference>
<comment type="function">
    <text evidence="12">Catalyzes the cyclization of GTP to (8S)-3',8-cyclo-7,8-dihydroguanosine 5'-triphosphate.</text>
</comment>
<reference evidence="14 15" key="1">
    <citation type="submission" date="2020-11" db="EMBL/GenBank/DDBJ databases">
        <title>Algicoccus daihaiensis sp.nov., isolated from Daihai Lake in Inner Mongolia.</title>
        <authorList>
            <person name="Kai J."/>
        </authorList>
    </citation>
    <scope>NUCLEOTIDE SEQUENCE [LARGE SCALE GENOMIC DNA]</scope>
    <source>
        <strain evidence="15">f23</strain>
    </source>
</reference>
<dbReference type="InterPro" id="IPR000385">
    <property type="entry name" value="MoaA_NifB_PqqE_Fe-S-bd_CS"/>
</dbReference>
<evidence type="ECO:0000256" key="4">
    <source>
        <dbReference type="ARBA" id="ARBA00022723"/>
    </source>
</evidence>
<dbReference type="EMBL" id="CP063982">
    <property type="protein sequence ID" value="UOD51026.1"/>
    <property type="molecule type" value="Genomic_DNA"/>
</dbReference>
<evidence type="ECO:0000256" key="2">
    <source>
        <dbReference type="ARBA" id="ARBA00022485"/>
    </source>
</evidence>
<dbReference type="EC" id="4.1.99.22" evidence="1 12"/>
<proteinExistence type="inferred from homology"/>
<feature type="binding site" evidence="12">
    <location>
        <position position="257"/>
    </location>
    <ligand>
        <name>[4Fe-4S] cluster</name>
        <dbReference type="ChEBI" id="CHEBI:49883"/>
        <label>2</label>
        <note>4Fe-4S-substrate</note>
    </ligand>
</feature>
<feature type="binding site" evidence="12">
    <location>
        <position position="23"/>
    </location>
    <ligand>
        <name>[4Fe-4S] cluster</name>
        <dbReference type="ChEBI" id="CHEBI:49883"/>
        <label>1</label>
        <note>4Fe-4S-S-AdoMet</note>
    </ligand>
</feature>
<dbReference type="InterPro" id="IPR006638">
    <property type="entry name" value="Elp3/MiaA/NifB-like_rSAM"/>
</dbReference>
<keyword evidence="10 12" id="KW-0456">Lyase</keyword>
<evidence type="ECO:0000256" key="12">
    <source>
        <dbReference type="HAMAP-Rule" id="MF_01225"/>
    </source>
</evidence>
<organism evidence="14 15">
    <name type="scientific">Orrella daihaiensis</name>
    <dbReference type="NCBI Taxonomy" id="2782176"/>
    <lineage>
        <taxon>Bacteria</taxon>
        <taxon>Pseudomonadati</taxon>
        <taxon>Pseudomonadota</taxon>
        <taxon>Betaproteobacteria</taxon>
        <taxon>Burkholderiales</taxon>
        <taxon>Alcaligenaceae</taxon>
        <taxon>Orrella</taxon>
    </lineage>
</organism>
<dbReference type="NCBIfam" id="NF001199">
    <property type="entry name" value="PRK00164.2-1"/>
    <property type="match status" value="1"/>
</dbReference>
<keyword evidence="6 12" id="KW-0408">Iron</keyword>
<evidence type="ECO:0000256" key="6">
    <source>
        <dbReference type="ARBA" id="ARBA00023004"/>
    </source>
</evidence>
<keyword evidence="3 12" id="KW-0949">S-adenosyl-L-methionine</keyword>
<dbReference type="InterPro" id="IPR007197">
    <property type="entry name" value="rSAM"/>
</dbReference>
<feature type="binding site" evidence="12">
    <location>
        <position position="30"/>
    </location>
    <ligand>
        <name>[4Fe-4S] cluster</name>
        <dbReference type="ChEBI" id="CHEBI:49883"/>
        <label>1</label>
        <note>4Fe-4S-S-AdoMet</note>
    </ligand>
</feature>
<feature type="domain" description="Radical SAM core" evidence="13">
    <location>
        <begin position="7"/>
        <end position="230"/>
    </location>
</feature>
<feature type="binding site" evidence="12">
    <location>
        <begin position="259"/>
        <end position="261"/>
    </location>
    <ligand>
        <name>GTP</name>
        <dbReference type="ChEBI" id="CHEBI:37565"/>
    </ligand>
</feature>
<dbReference type="CDD" id="cd01335">
    <property type="entry name" value="Radical_SAM"/>
    <property type="match status" value="1"/>
</dbReference>
<name>A0ABY4AN23_9BURK</name>
<protein>
    <recommendedName>
        <fullName evidence="1 12">GTP 3',8-cyclase</fullName>
        <ecNumber evidence="1 12">4.1.99.22</ecNumber>
    </recommendedName>
    <alternativeName>
        <fullName evidence="12">Molybdenum cofactor biosynthesis protein A</fullName>
    </alternativeName>
</protein>
<dbReference type="SUPFAM" id="SSF102114">
    <property type="entry name" value="Radical SAM enzymes"/>
    <property type="match status" value="1"/>
</dbReference>
<feature type="binding site" evidence="12">
    <location>
        <position position="254"/>
    </location>
    <ligand>
        <name>[4Fe-4S] cluster</name>
        <dbReference type="ChEBI" id="CHEBI:49883"/>
        <label>2</label>
        <note>4Fe-4S-substrate</note>
    </ligand>
</feature>
<feature type="binding site" evidence="12">
    <location>
        <position position="27"/>
    </location>
    <ligand>
        <name>[4Fe-4S] cluster</name>
        <dbReference type="ChEBI" id="CHEBI:49883"/>
        <label>1</label>
        <note>4Fe-4S-S-AdoMet</note>
    </ligand>
</feature>
<accession>A0ABY4AN23</accession>
<feature type="binding site" evidence="12">
    <location>
        <position position="70"/>
    </location>
    <ligand>
        <name>S-adenosyl-L-methionine</name>
        <dbReference type="ChEBI" id="CHEBI:59789"/>
    </ligand>
</feature>
<dbReference type="Proteomes" id="UP000831607">
    <property type="component" value="Chromosome"/>
</dbReference>
<keyword evidence="9 12" id="KW-0501">Molybdenum cofactor biosynthesis</keyword>
<comment type="subunit">
    <text evidence="12">Monomer and homodimer.</text>
</comment>
<evidence type="ECO:0000256" key="8">
    <source>
        <dbReference type="ARBA" id="ARBA00023134"/>
    </source>
</evidence>
<evidence type="ECO:0000259" key="13">
    <source>
        <dbReference type="PROSITE" id="PS51918"/>
    </source>
</evidence>
<evidence type="ECO:0000256" key="3">
    <source>
        <dbReference type="ARBA" id="ARBA00022691"/>
    </source>
</evidence>
<feature type="binding site" evidence="12">
    <location>
        <position position="66"/>
    </location>
    <ligand>
        <name>GTP</name>
        <dbReference type="ChEBI" id="CHEBI:37565"/>
    </ligand>
</feature>
<keyword evidence="2 12" id="KW-0004">4Fe-4S</keyword>
<dbReference type="PANTHER" id="PTHR22960">
    <property type="entry name" value="MOLYBDOPTERIN COFACTOR SYNTHESIS PROTEIN A"/>
    <property type="match status" value="1"/>
</dbReference>
<feature type="binding site" evidence="12">
    <location>
        <position position="192"/>
    </location>
    <ligand>
        <name>S-adenosyl-L-methionine</name>
        <dbReference type="ChEBI" id="CHEBI:59789"/>
    </ligand>
</feature>
<feature type="binding site" evidence="12">
    <location>
        <position position="121"/>
    </location>
    <ligand>
        <name>S-adenosyl-L-methionine</name>
        <dbReference type="ChEBI" id="CHEBI:59789"/>
    </ligand>
</feature>
<comment type="similarity">
    <text evidence="12">Belongs to the radical SAM superfamily. MoaA family.</text>
</comment>
<dbReference type="RefSeq" id="WP_243479455.1">
    <property type="nucleotide sequence ID" value="NZ_CP063982.1"/>
</dbReference>
<dbReference type="PROSITE" id="PS51918">
    <property type="entry name" value="RADICAL_SAM"/>
    <property type="match status" value="1"/>
</dbReference>
<evidence type="ECO:0000256" key="1">
    <source>
        <dbReference type="ARBA" id="ARBA00012167"/>
    </source>
</evidence>
<sequence>MTPLIDNYGRKIEYVRISVTDRCDLRCNYCMPVGFKDYREPASWLTFPEITRLVKVMSAAGTRRIRLTGGEPLLRRNLPDLVASLRQETSVQDISLTTNATRLTRLAKDLKGAGLDRINISLDSLKRDKVEKICGRDVLDQVIAGIDSALEVGLSPIKINMVVMPGVNEDEIDAMFRFCRDRGLMFRMIETMPMGHTALEAGTVSLQPILEKLRQDHGLIPLIAELGGGPARYWQTPDGKIQVGAITPISQHFCATCNRIRLAVDGTIYLCLGQEEKIEMRDLLRENPNDDAIIGDALARGIHLKPERHHFREAPEKIVRFMSQTGG</sequence>
<dbReference type="InterPro" id="IPR013785">
    <property type="entry name" value="Aldolase_TIM"/>
</dbReference>
<feature type="binding site" evidence="12">
    <location>
        <position position="97"/>
    </location>
    <ligand>
        <name>GTP</name>
        <dbReference type="ChEBI" id="CHEBI:37565"/>
    </ligand>
</feature>
<evidence type="ECO:0000313" key="14">
    <source>
        <dbReference type="EMBL" id="UOD51026.1"/>
    </source>
</evidence>
<dbReference type="NCBIfam" id="TIGR02666">
    <property type="entry name" value="moaA"/>
    <property type="match status" value="1"/>
</dbReference>
<dbReference type="PANTHER" id="PTHR22960:SF0">
    <property type="entry name" value="MOLYBDENUM COFACTOR BIOSYNTHESIS PROTEIN 1"/>
    <property type="match status" value="1"/>
</dbReference>
<feature type="binding site" evidence="12">
    <location>
        <position position="158"/>
    </location>
    <ligand>
        <name>GTP</name>
        <dbReference type="ChEBI" id="CHEBI:37565"/>
    </ligand>
</feature>
<keyword evidence="5 12" id="KW-0547">Nucleotide-binding</keyword>
<feature type="binding site" evidence="12">
    <location>
        <position position="29"/>
    </location>
    <ligand>
        <name>S-adenosyl-L-methionine</name>
        <dbReference type="ChEBI" id="CHEBI:59789"/>
    </ligand>
</feature>
<dbReference type="SFLD" id="SFLDG01067">
    <property type="entry name" value="SPASM/twitch_domain_containing"/>
    <property type="match status" value="1"/>
</dbReference>
<dbReference type="SFLD" id="SFLDS00029">
    <property type="entry name" value="Radical_SAM"/>
    <property type="match status" value="1"/>
</dbReference>
<dbReference type="SFLD" id="SFLDG01386">
    <property type="entry name" value="main_SPASM_domain-containing"/>
    <property type="match status" value="1"/>
</dbReference>
<comment type="pathway">
    <text evidence="12">Cofactor biosynthesis; molybdopterin biosynthesis.</text>
</comment>
<dbReference type="InterPro" id="IPR050105">
    <property type="entry name" value="MoCo_biosynth_MoaA/MoaC"/>
</dbReference>